<name>A0ABR3Y9C4_9EURO</name>
<dbReference type="PANTHER" id="PTHR44196:SF1">
    <property type="entry name" value="DEHYDROGENASE_REDUCTASE SDR FAMILY MEMBER 7B"/>
    <property type="match status" value="1"/>
</dbReference>
<comment type="caution">
    <text evidence="4">The sequence shown here is derived from an EMBL/GenBank/DDBJ whole genome shotgun (WGS) entry which is preliminary data.</text>
</comment>
<evidence type="ECO:0000256" key="2">
    <source>
        <dbReference type="ARBA" id="ARBA00023002"/>
    </source>
</evidence>
<dbReference type="Gene3D" id="3.40.50.720">
    <property type="entry name" value="NAD(P)-binding Rossmann-like Domain"/>
    <property type="match status" value="1"/>
</dbReference>
<dbReference type="EMBL" id="JAVDPF010000004">
    <property type="protein sequence ID" value="KAL1884540.1"/>
    <property type="molecule type" value="Genomic_DNA"/>
</dbReference>
<protein>
    <recommendedName>
        <fullName evidence="3">Ketoreductase domain-containing protein</fullName>
    </recommendedName>
</protein>
<keyword evidence="2" id="KW-0560">Oxidoreductase</keyword>
<dbReference type="InterPro" id="IPR057326">
    <property type="entry name" value="KR_dom"/>
</dbReference>
<feature type="domain" description="Ketoreductase" evidence="3">
    <location>
        <begin position="32"/>
        <end position="217"/>
    </location>
</feature>
<dbReference type="SUPFAM" id="SSF51735">
    <property type="entry name" value="NAD(P)-binding Rossmann-fold domains"/>
    <property type="match status" value="1"/>
</dbReference>
<sequence length="289" mass="31072">MATYNTTFVYTYHHSPYDSISETNPSLSCEGKTAFITGGGRGIGRAIAKSFAVAGASGIFLVGRTKADLQKAAEEITKLAATSNKTTTVQYSECDITDAQAVAAAFKKATDFFGHIDVLIQNAGYLDDHRPVVDSNLKDYWKTFEVNVKGGVTVIQEFLKTSPLAGSTIINISSGAGHLPYIPGYSAYSASKLALAKIVEYVHHENPHLRVFNINPGAIATEMQAKAGDVAAPDDIELAGSFSVWLAASKDADAFKGRFLWSNWDVSELKEKLNEIVSQNLLINGLIGL</sequence>
<evidence type="ECO:0000256" key="1">
    <source>
        <dbReference type="ARBA" id="ARBA00006484"/>
    </source>
</evidence>
<dbReference type="InterPro" id="IPR002347">
    <property type="entry name" value="SDR_fam"/>
</dbReference>
<proteinExistence type="inferred from homology"/>
<organism evidence="4 5">
    <name type="scientific">Paecilomyces lecythidis</name>
    <dbReference type="NCBI Taxonomy" id="3004212"/>
    <lineage>
        <taxon>Eukaryota</taxon>
        <taxon>Fungi</taxon>
        <taxon>Dikarya</taxon>
        <taxon>Ascomycota</taxon>
        <taxon>Pezizomycotina</taxon>
        <taxon>Eurotiomycetes</taxon>
        <taxon>Eurotiomycetidae</taxon>
        <taxon>Eurotiales</taxon>
        <taxon>Thermoascaceae</taxon>
        <taxon>Paecilomyces</taxon>
    </lineage>
</organism>
<evidence type="ECO:0000313" key="4">
    <source>
        <dbReference type="EMBL" id="KAL1884540.1"/>
    </source>
</evidence>
<accession>A0ABR3Y9C4</accession>
<comment type="similarity">
    <text evidence="1">Belongs to the short-chain dehydrogenases/reductases (SDR) family.</text>
</comment>
<dbReference type="SMART" id="SM00822">
    <property type="entry name" value="PKS_KR"/>
    <property type="match status" value="1"/>
</dbReference>
<dbReference type="Proteomes" id="UP001583193">
    <property type="component" value="Unassembled WGS sequence"/>
</dbReference>
<evidence type="ECO:0000313" key="5">
    <source>
        <dbReference type="Proteomes" id="UP001583193"/>
    </source>
</evidence>
<evidence type="ECO:0000259" key="3">
    <source>
        <dbReference type="SMART" id="SM00822"/>
    </source>
</evidence>
<dbReference type="CDD" id="cd05233">
    <property type="entry name" value="SDR_c"/>
    <property type="match status" value="1"/>
</dbReference>
<dbReference type="Pfam" id="PF00106">
    <property type="entry name" value="adh_short"/>
    <property type="match status" value="1"/>
</dbReference>
<dbReference type="PANTHER" id="PTHR44196">
    <property type="entry name" value="DEHYDROGENASE/REDUCTASE SDR FAMILY MEMBER 7B"/>
    <property type="match status" value="1"/>
</dbReference>
<dbReference type="PRINTS" id="PR00081">
    <property type="entry name" value="GDHRDH"/>
</dbReference>
<gene>
    <name evidence="4" type="ORF">Plec18167_002130</name>
</gene>
<dbReference type="InterPro" id="IPR036291">
    <property type="entry name" value="NAD(P)-bd_dom_sf"/>
</dbReference>
<keyword evidence="5" id="KW-1185">Reference proteome</keyword>
<reference evidence="4 5" key="1">
    <citation type="journal article" date="2024" name="IMA Fungus">
        <title>IMA Genome - F19 : A genome assembly and annotation guide to empower mycologists, including annotated draft genome sequences of Ceratocystis pirilliformis, Diaporthe australafricana, Fusarium ophioides, Paecilomyces lecythidis, and Sporothrix stenoceras.</title>
        <authorList>
            <person name="Aylward J."/>
            <person name="Wilson A.M."/>
            <person name="Visagie C.M."/>
            <person name="Spraker J."/>
            <person name="Barnes I."/>
            <person name="Buitendag C."/>
            <person name="Ceriani C."/>
            <person name="Del Mar Angel L."/>
            <person name="du Plessis D."/>
            <person name="Fuchs T."/>
            <person name="Gasser K."/>
            <person name="Kramer D."/>
            <person name="Li W."/>
            <person name="Munsamy K."/>
            <person name="Piso A."/>
            <person name="Price J.L."/>
            <person name="Sonnekus B."/>
            <person name="Thomas C."/>
            <person name="van der Nest A."/>
            <person name="van Dijk A."/>
            <person name="van Heerden A."/>
            <person name="van Vuuren N."/>
            <person name="Yilmaz N."/>
            <person name="Duong T.A."/>
            <person name="van der Merwe N.A."/>
            <person name="Wingfield M.J."/>
            <person name="Wingfield B.D."/>
        </authorList>
    </citation>
    <scope>NUCLEOTIDE SEQUENCE [LARGE SCALE GENOMIC DNA]</scope>
    <source>
        <strain evidence="4 5">CMW 18167</strain>
    </source>
</reference>